<dbReference type="InterPro" id="IPR036770">
    <property type="entry name" value="Ankyrin_rpt-contain_sf"/>
</dbReference>
<gene>
    <name evidence="4" type="ORF">LUZ61_020551</name>
</gene>
<sequence length="287" mass="32239">MAENILSSRTETAKSEMLQQHRPIMQLRTFNAAIKGDADYLTRYLGLHEPEEVKVTIRASQSPPHQTEEEHQTVQFGLGSTTHFGDTVLHLLITEMHNELALKVFTKDMSLLKASNNKLETPLHEAAKVGNEEVIHNLIRLSPSVVKDVLGETNGNGDTALHVAANHNHLQGVVCQLMRLDPQVAYKRNKQGFSPLYIAIVEGHTSLVRTMLEVDIILACTKFSDGTFPVHVAARMGNGALVEHYSREYPDYAKLRDSCGRNLFHMAAEHRHSKVLTKETHHCTWQQ</sequence>
<reference evidence="4 5" key="1">
    <citation type="journal article" date="2022" name="Cell">
        <title>Repeat-based holocentromeres influence genome architecture and karyotype evolution.</title>
        <authorList>
            <person name="Hofstatter P.G."/>
            <person name="Thangavel G."/>
            <person name="Lux T."/>
            <person name="Neumann P."/>
            <person name="Vondrak T."/>
            <person name="Novak P."/>
            <person name="Zhang M."/>
            <person name="Costa L."/>
            <person name="Castellani M."/>
            <person name="Scott A."/>
            <person name="Toegelov H."/>
            <person name="Fuchs J."/>
            <person name="Mata-Sucre Y."/>
            <person name="Dias Y."/>
            <person name="Vanzela A.L.L."/>
            <person name="Huettel B."/>
            <person name="Almeida C.C.S."/>
            <person name="Simkova H."/>
            <person name="Souza G."/>
            <person name="Pedrosa-Harand A."/>
            <person name="Macas J."/>
            <person name="Mayer K.F.X."/>
            <person name="Houben A."/>
            <person name="Marques A."/>
        </authorList>
    </citation>
    <scope>NUCLEOTIDE SEQUENCE [LARGE SCALE GENOMIC DNA]</scope>
    <source>
        <strain evidence="4">RhyTen1mFocal</strain>
    </source>
</reference>
<dbReference type="GO" id="GO:0005886">
    <property type="term" value="C:plasma membrane"/>
    <property type="evidence" value="ECO:0007669"/>
    <property type="project" value="TreeGrafter"/>
</dbReference>
<dbReference type="Gene3D" id="1.25.40.20">
    <property type="entry name" value="Ankyrin repeat-containing domain"/>
    <property type="match status" value="1"/>
</dbReference>
<evidence type="ECO:0000313" key="5">
    <source>
        <dbReference type="Proteomes" id="UP001210211"/>
    </source>
</evidence>
<dbReference type="PANTHER" id="PTHR24186:SF38">
    <property type="entry name" value="ANKYRIN REPEAT FAMILY PROTEIN"/>
    <property type="match status" value="1"/>
</dbReference>
<dbReference type="PANTHER" id="PTHR24186">
    <property type="entry name" value="PROTEIN PHOSPHATASE 1 REGULATORY SUBUNIT"/>
    <property type="match status" value="1"/>
</dbReference>
<accession>A0AAD5ZD69</accession>
<dbReference type="Pfam" id="PF00023">
    <property type="entry name" value="Ank"/>
    <property type="match status" value="1"/>
</dbReference>
<dbReference type="InterPro" id="IPR002110">
    <property type="entry name" value="Ankyrin_rpt"/>
</dbReference>
<feature type="repeat" description="ANK" evidence="3">
    <location>
        <begin position="191"/>
        <end position="213"/>
    </location>
</feature>
<dbReference type="Proteomes" id="UP001210211">
    <property type="component" value="Unassembled WGS sequence"/>
</dbReference>
<evidence type="ECO:0000313" key="4">
    <source>
        <dbReference type="EMBL" id="KAJ3691387.1"/>
    </source>
</evidence>
<comment type="caution">
    <text evidence="4">The sequence shown here is derived from an EMBL/GenBank/DDBJ whole genome shotgun (WGS) entry which is preliminary data.</text>
</comment>
<dbReference type="EMBL" id="JAMRDG010000002">
    <property type="protein sequence ID" value="KAJ3691387.1"/>
    <property type="molecule type" value="Genomic_DNA"/>
</dbReference>
<evidence type="ECO:0000256" key="1">
    <source>
        <dbReference type="ARBA" id="ARBA00022737"/>
    </source>
</evidence>
<evidence type="ECO:0000256" key="2">
    <source>
        <dbReference type="ARBA" id="ARBA00023043"/>
    </source>
</evidence>
<dbReference type="PROSITE" id="PS50088">
    <property type="entry name" value="ANK_REPEAT"/>
    <property type="match status" value="2"/>
</dbReference>
<protein>
    <submittedName>
        <fullName evidence="4">Uncharacterized protein</fullName>
    </submittedName>
</protein>
<feature type="repeat" description="ANK" evidence="3">
    <location>
        <begin position="156"/>
        <end position="189"/>
    </location>
</feature>
<proteinExistence type="predicted"/>
<dbReference type="SMART" id="SM00248">
    <property type="entry name" value="ANK"/>
    <property type="match status" value="4"/>
</dbReference>
<keyword evidence="5" id="KW-1185">Reference proteome</keyword>
<organism evidence="4 5">
    <name type="scientific">Rhynchospora tenuis</name>
    <dbReference type="NCBI Taxonomy" id="198213"/>
    <lineage>
        <taxon>Eukaryota</taxon>
        <taxon>Viridiplantae</taxon>
        <taxon>Streptophyta</taxon>
        <taxon>Embryophyta</taxon>
        <taxon>Tracheophyta</taxon>
        <taxon>Spermatophyta</taxon>
        <taxon>Magnoliopsida</taxon>
        <taxon>Liliopsida</taxon>
        <taxon>Poales</taxon>
        <taxon>Cyperaceae</taxon>
        <taxon>Cyperoideae</taxon>
        <taxon>Rhynchosporeae</taxon>
        <taxon>Rhynchospora</taxon>
    </lineage>
</organism>
<dbReference type="SUPFAM" id="SSF48403">
    <property type="entry name" value="Ankyrin repeat"/>
    <property type="match status" value="1"/>
</dbReference>
<dbReference type="PROSITE" id="PS50297">
    <property type="entry name" value="ANK_REP_REGION"/>
    <property type="match status" value="2"/>
</dbReference>
<keyword evidence="1" id="KW-0677">Repeat</keyword>
<evidence type="ECO:0000256" key="3">
    <source>
        <dbReference type="PROSITE-ProRule" id="PRU00023"/>
    </source>
</evidence>
<name>A0AAD5ZD69_9POAL</name>
<keyword evidence="2 3" id="KW-0040">ANK repeat</keyword>
<dbReference type="Pfam" id="PF12796">
    <property type="entry name" value="Ank_2"/>
    <property type="match status" value="1"/>
</dbReference>
<dbReference type="AlphaFoldDB" id="A0AAD5ZD69"/>